<organism evidence="3 4">
    <name type="scientific">Prorocentrum cordatum</name>
    <dbReference type="NCBI Taxonomy" id="2364126"/>
    <lineage>
        <taxon>Eukaryota</taxon>
        <taxon>Sar</taxon>
        <taxon>Alveolata</taxon>
        <taxon>Dinophyceae</taxon>
        <taxon>Prorocentrales</taxon>
        <taxon>Prorocentraceae</taxon>
        <taxon>Prorocentrum</taxon>
    </lineage>
</organism>
<evidence type="ECO:0000256" key="1">
    <source>
        <dbReference type="SAM" id="MobiDB-lite"/>
    </source>
</evidence>
<evidence type="ECO:0000256" key="2">
    <source>
        <dbReference type="SAM" id="SignalP"/>
    </source>
</evidence>
<sequence length="325" mass="32204">MALRLLRLGAASAAAARASAAAAAQGFEGFEGSSADHGEQPEQSQQPQQGQGFDWNHYMDSYTGGGGGFDYGKYMPGGAPSAPAERPQGEAKGTGGGSAALAGGAGFDTYLTAMLPPGDHGKYVGQWVGQWSNMTAPMENMYSAGATGYSQYVNRYESMAGTSPAAGGSWQSKAREQKSAYASAVGGDVPAGADTHAAAQPTGSSKSAGAAALLEVGAPQGAAATAGAPAAAAPQGGERAATLREGPAAVELQLQAEEAADDLPPSGDVRTTALRGAADPARVELQLPAEGAADGLPRQEGGGAPARFSAKGGCTPPRGGDTDDT</sequence>
<feature type="region of interest" description="Disordered" evidence="1">
    <location>
        <begin position="286"/>
        <end position="325"/>
    </location>
</feature>
<feature type="region of interest" description="Disordered" evidence="1">
    <location>
        <begin position="30"/>
        <end position="57"/>
    </location>
</feature>
<evidence type="ECO:0000313" key="4">
    <source>
        <dbReference type="Proteomes" id="UP001189429"/>
    </source>
</evidence>
<gene>
    <name evidence="3" type="ORF">PCOR1329_LOCUS81115</name>
</gene>
<feature type="chain" id="PRO_5046144250" evidence="2">
    <location>
        <begin position="22"/>
        <end position="325"/>
    </location>
</feature>
<keyword evidence="2" id="KW-0732">Signal</keyword>
<dbReference type="EMBL" id="CAUYUJ010021553">
    <property type="protein sequence ID" value="CAK0905390.1"/>
    <property type="molecule type" value="Genomic_DNA"/>
</dbReference>
<evidence type="ECO:0000313" key="3">
    <source>
        <dbReference type="EMBL" id="CAK0905390.1"/>
    </source>
</evidence>
<dbReference type="Proteomes" id="UP001189429">
    <property type="component" value="Unassembled WGS sequence"/>
</dbReference>
<proteinExistence type="predicted"/>
<feature type="region of interest" description="Disordered" evidence="1">
    <location>
        <begin position="74"/>
        <end position="97"/>
    </location>
</feature>
<feature type="signal peptide" evidence="2">
    <location>
        <begin position="1"/>
        <end position="21"/>
    </location>
</feature>
<keyword evidence="4" id="KW-1185">Reference proteome</keyword>
<protein>
    <submittedName>
        <fullName evidence="3">Uncharacterized protein</fullName>
    </submittedName>
</protein>
<comment type="caution">
    <text evidence="3">The sequence shown here is derived from an EMBL/GenBank/DDBJ whole genome shotgun (WGS) entry which is preliminary data.</text>
</comment>
<reference evidence="3" key="1">
    <citation type="submission" date="2023-10" db="EMBL/GenBank/DDBJ databases">
        <authorList>
            <person name="Chen Y."/>
            <person name="Shah S."/>
            <person name="Dougan E. K."/>
            <person name="Thang M."/>
            <person name="Chan C."/>
        </authorList>
    </citation>
    <scope>NUCLEOTIDE SEQUENCE [LARGE SCALE GENOMIC DNA]</scope>
</reference>
<accession>A0ABN9XZ08</accession>
<name>A0ABN9XZ08_9DINO</name>
<feature type="compositionally biased region" description="Low complexity" evidence="1">
    <location>
        <begin position="41"/>
        <end position="52"/>
    </location>
</feature>